<dbReference type="EMBL" id="ML732381">
    <property type="protein sequence ID" value="KAB8068649.1"/>
    <property type="molecule type" value="Genomic_DNA"/>
</dbReference>
<evidence type="ECO:0000313" key="2">
    <source>
        <dbReference type="EMBL" id="KAB8068649.1"/>
    </source>
</evidence>
<reference evidence="2 3" key="1">
    <citation type="submission" date="2019-04" db="EMBL/GenBank/DDBJ databases">
        <title>Friends and foes A comparative genomics study of 23 Aspergillus species from section Flavi.</title>
        <authorList>
            <consortium name="DOE Joint Genome Institute"/>
            <person name="Kjaerbolling I."/>
            <person name="Vesth T."/>
            <person name="Frisvad J.C."/>
            <person name="Nybo J.L."/>
            <person name="Theobald S."/>
            <person name="Kildgaard S."/>
            <person name="Isbrandt T."/>
            <person name="Kuo A."/>
            <person name="Sato A."/>
            <person name="Lyhne E.K."/>
            <person name="Kogle M.E."/>
            <person name="Wiebenga A."/>
            <person name="Kun R.S."/>
            <person name="Lubbers R.J."/>
            <person name="Makela M.R."/>
            <person name="Barry K."/>
            <person name="Chovatia M."/>
            <person name="Clum A."/>
            <person name="Daum C."/>
            <person name="Haridas S."/>
            <person name="He G."/>
            <person name="LaButti K."/>
            <person name="Lipzen A."/>
            <person name="Mondo S."/>
            <person name="Riley R."/>
            <person name="Salamov A."/>
            <person name="Simmons B.A."/>
            <person name="Magnuson J.K."/>
            <person name="Henrissat B."/>
            <person name="Mortensen U.H."/>
            <person name="Larsen T.O."/>
            <person name="Devries R.P."/>
            <person name="Grigoriev I.V."/>
            <person name="Machida M."/>
            <person name="Baker S.E."/>
            <person name="Andersen M.R."/>
        </authorList>
    </citation>
    <scope>NUCLEOTIDE SEQUENCE [LARGE SCALE GENOMIC DNA]</scope>
    <source>
        <strain evidence="2 3">CBS 151.66</strain>
    </source>
</reference>
<dbReference type="OrthoDB" id="4222821at2759"/>
<dbReference type="AlphaFoldDB" id="A0A5N5WK05"/>
<protein>
    <submittedName>
        <fullName evidence="2">Uncharacterized protein</fullName>
    </submittedName>
</protein>
<organism evidence="2 3">
    <name type="scientific">Aspergillus leporis</name>
    <dbReference type="NCBI Taxonomy" id="41062"/>
    <lineage>
        <taxon>Eukaryota</taxon>
        <taxon>Fungi</taxon>
        <taxon>Dikarya</taxon>
        <taxon>Ascomycota</taxon>
        <taxon>Pezizomycotina</taxon>
        <taxon>Eurotiomycetes</taxon>
        <taxon>Eurotiomycetidae</taxon>
        <taxon>Eurotiales</taxon>
        <taxon>Aspergillaceae</taxon>
        <taxon>Aspergillus</taxon>
        <taxon>Aspergillus subgen. Circumdati</taxon>
    </lineage>
</organism>
<name>A0A5N5WK05_9EURO</name>
<gene>
    <name evidence="2" type="ORF">BDV29DRAFT_65865</name>
</gene>
<proteinExistence type="predicted"/>
<sequence length="207" mass="22654">MDAGLAFLDTVPGFLPWDNGDCSCLSSWLAKTVDNGSGMMTETSSLDVGISQLTQLSSQLASLHRWSCAVANNTESPFQFSEPSQERQICLINDVAFKSVASWLVHVSADVNFFPCTNPKTSTLEQSSTDDILSNVFTASYQFMETLRGLQDEEPSKVQTSISDCHGGTSRDSWTSTSSASSFTQDMHPSIAQRSENLYSSIIERHL</sequence>
<evidence type="ECO:0000256" key="1">
    <source>
        <dbReference type="SAM" id="MobiDB-lite"/>
    </source>
</evidence>
<keyword evidence="3" id="KW-1185">Reference proteome</keyword>
<feature type="region of interest" description="Disordered" evidence="1">
    <location>
        <begin position="152"/>
        <end position="187"/>
    </location>
</feature>
<accession>A0A5N5WK05</accession>
<feature type="compositionally biased region" description="Low complexity" evidence="1">
    <location>
        <begin position="170"/>
        <end position="184"/>
    </location>
</feature>
<evidence type="ECO:0000313" key="3">
    <source>
        <dbReference type="Proteomes" id="UP000326565"/>
    </source>
</evidence>
<dbReference type="Proteomes" id="UP000326565">
    <property type="component" value="Unassembled WGS sequence"/>
</dbReference>